<evidence type="ECO:0000313" key="2">
    <source>
        <dbReference type="EMBL" id="AMX03656.1"/>
    </source>
</evidence>
<dbReference type="InterPro" id="IPR013413">
    <property type="entry name" value="CRISPR-assoc_prot_NE0113"/>
</dbReference>
<proteinExistence type="predicted"/>
<dbReference type="RefSeq" id="WP_067156283.1">
    <property type="nucleotide sequence ID" value="NZ_JAPHQD010000030.1"/>
</dbReference>
<feature type="domain" description="CRISPR system ring nuclease SSO2081-like" evidence="1">
    <location>
        <begin position="21"/>
        <end position="232"/>
    </location>
</feature>
<dbReference type="InterPro" id="IPR019092">
    <property type="entry name" value="SSO2081-like_dom"/>
</dbReference>
<keyword evidence="3" id="KW-1185">Reference proteome</keyword>
<accession>A0A143HQ81</accession>
<organism evidence="2 3">
    <name type="scientific">Microbulbifer thermotolerans</name>
    <dbReference type="NCBI Taxonomy" id="252514"/>
    <lineage>
        <taxon>Bacteria</taxon>
        <taxon>Pseudomonadati</taxon>
        <taxon>Pseudomonadota</taxon>
        <taxon>Gammaproteobacteria</taxon>
        <taxon>Cellvibrionales</taxon>
        <taxon>Microbulbiferaceae</taxon>
        <taxon>Microbulbifer</taxon>
    </lineage>
</organism>
<evidence type="ECO:0000259" key="1">
    <source>
        <dbReference type="Pfam" id="PF09623"/>
    </source>
</evidence>
<dbReference type="NCBIfam" id="TIGR02584">
    <property type="entry name" value="cas_NE0113"/>
    <property type="match status" value="1"/>
</dbReference>
<evidence type="ECO:0000313" key="3">
    <source>
        <dbReference type="Proteomes" id="UP000076077"/>
    </source>
</evidence>
<reference evidence="3" key="1">
    <citation type="submission" date="2016-03" db="EMBL/GenBank/DDBJ databases">
        <authorList>
            <person name="Lee Y.-S."/>
            <person name="Choi Y.-L."/>
        </authorList>
    </citation>
    <scope>NUCLEOTIDE SEQUENCE [LARGE SCALE GENOMIC DNA]</scope>
    <source>
        <strain evidence="3">DAU221</strain>
    </source>
</reference>
<dbReference type="KEGG" id="mthd:A3224_14640"/>
<dbReference type="AlphaFoldDB" id="A0A143HQ81"/>
<name>A0A143HQ81_MICTH</name>
<sequence>MYGMEPKNCKRRILLAVSGMSPQILTETLYALACVQRPAFIPTEIHLLTTASGARSARHKLLHGGNFVRLCKEYGLDPELFKEQNIHLLCDAQGQPLEDIRTARENEIAADQIVDWVRRFTSDPCAALHLSLAGGRKTMGYFAGYALSLFGRAQDRLSHVLVSSGYESHPEFFFPTRESHLIEVGNGRVLDARDARVELADIPFVRLRTEIPQPLLEGGAGFSETIRHIQRIDEPPRLELDLTCRQLRASGLAVELPPMLFAFYAWIVQRHLRDDSRPCAADLREPNGLFADELMTLVRSVEGEMGRDRELTERSLKNGMDKAYFEEKKSRVNKILESQLGKALARNYQITRFGKRPNTSYGLALEKENIDWRD</sequence>
<dbReference type="EMBL" id="CP014864">
    <property type="protein sequence ID" value="AMX03656.1"/>
    <property type="molecule type" value="Genomic_DNA"/>
</dbReference>
<dbReference type="Pfam" id="PF09623">
    <property type="entry name" value="Cas_NE0113"/>
    <property type="match status" value="1"/>
</dbReference>
<protein>
    <recommendedName>
        <fullName evidence="1">CRISPR system ring nuclease SSO2081-like domain-containing protein</fullName>
    </recommendedName>
</protein>
<dbReference type="CDD" id="cd09741">
    <property type="entry name" value="Csx1_III-U"/>
    <property type="match status" value="1"/>
</dbReference>
<gene>
    <name evidence="2" type="ORF">A3224_14640</name>
</gene>
<dbReference type="Proteomes" id="UP000076077">
    <property type="component" value="Chromosome"/>
</dbReference>
<dbReference type="STRING" id="252514.A3224_14640"/>